<gene>
    <name evidence="6" type="primary">RvY_13918-1</name>
    <name evidence="6" type="synonym">RvY_13918.1</name>
    <name evidence="6" type="ORF">RvY_13918</name>
</gene>
<proteinExistence type="inferred from homology"/>
<dbReference type="CDD" id="cd00144">
    <property type="entry name" value="MPP_PPP_family"/>
    <property type="match status" value="1"/>
</dbReference>
<dbReference type="InterPro" id="IPR006186">
    <property type="entry name" value="Ser/Thr-sp_prot-phosphatase"/>
</dbReference>
<dbReference type="InterPro" id="IPR011992">
    <property type="entry name" value="EF-hand-dom_pair"/>
</dbReference>
<dbReference type="AlphaFoldDB" id="A0A1D1VY25"/>
<evidence type="ECO:0000256" key="4">
    <source>
        <dbReference type="SAM" id="MobiDB-lite"/>
    </source>
</evidence>
<dbReference type="SMART" id="SM00054">
    <property type="entry name" value="EFh"/>
    <property type="match status" value="2"/>
</dbReference>
<dbReference type="EC" id="3.1.3.16" evidence="3"/>
<reference evidence="6 7" key="1">
    <citation type="journal article" date="2016" name="Nat. Commun.">
        <title>Extremotolerant tardigrade genome and improved radiotolerance of human cultured cells by tardigrade-unique protein.</title>
        <authorList>
            <person name="Hashimoto T."/>
            <person name="Horikawa D.D."/>
            <person name="Saito Y."/>
            <person name="Kuwahara H."/>
            <person name="Kozuka-Hata H."/>
            <person name="Shin-I T."/>
            <person name="Minakuchi Y."/>
            <person name="Ohishi K."/>
            <person name="Motoyama A."/>
            <person name="Aizu T."/>
            <person name="Enomoto A."/>
            <person name="Kondo K."/>
            <person name="Tanaka S."/>
            <person name="Hara Y."/>
            <person name="Koshikawa S."/>
            <person name="Sagara H."/>
            <person name="Miura T."/>
            <person name="Yokobori S."/>
            <person name="Miyagawa K."/>
            <person name="Suzuki Y."/>
            <person name="Kubo T."/>
            <person name="Oyama M."/>
            <person name="Kohara Y."/>
            <person name="Fujiyama A."/>
            <person name="Arakawa K."/>
            <person name="Katayama T."/>
            <person name="Toyoda A."/>
            <person name="Kunieda T."/>
        </authorList>
    </citation>
    <scope>NUCLEOTIDE SEQUENCE [LARGE SCALE GENOMIC DNA]</scope>
    <source>
        <strain evidence="6 7">YOKOZUNA-1</strain>
    </source>
</reference>
<dbReference type="EMBL" id="BDGG01000009">
    <property type="protein sequence ID" value="GAV03509.1"/>
    <property type="molecule type" value="Genomic_DNA"/>
</dbReference>
<dbReference type="PROSITE" id="PS50222">
    <property type="entry name" value="EF_HAND_2"/>
    <property type="match status" value="2"/>
</dbReference>
<keyword evidence="2" id="KW-0106">Calcium</keyword>
<evidence type="ECO:0000313" key="6">
    <source>
        <dbReference type="EMBL" id="GAV03509.1"/>
    </source>
</evidence>
<dbReference type="GO" id="GO:0005737">
    <property type="term" value="C:cytoplasm"/>
    <property type="evidence" value="ECO:0007669"/>
    <property type="project" value="TreeGrafter"/>
</dbReference>
<dbReference type="Pfam" id="PF00149">
    <property type="entry name" value="Metallophos"/>
    <property type="match status" value="1"/>
</dbReference>
<dbReference type="OrthoDB" id="256429at2759"/>
<dbReference type="Proteomes" id="UP000186922">
    <property type="component" value="Unassembled WGS sequence"/>
</dbReference>
<dbReference type="SUPFAM" id="SSF47473">
    <property type="entry name" value="EF-hand"/>
    <property type="match status" value="1"/>
</dbReference>
<dbReference type="PROSITE" id="PS00018">
    <property type="entry name" value="EF_HAND_1"/>
    <property type="match status" value="1"/>
</dbReference>
<dbReference type="STRING" id="947166.A0A1D1VY25"/>
<keyword evidence="7" id="KW-1185">Reference proteome</keyword>
<dbReference type="Gene3D" id="1.10.238.10">
    <property type="entry name" value="EF-hand"/>
    <property type="match status" value="1"/>
</dbReference>
<dbReference type="InterPro" id="IPR004843">
    <property type="entry name" value="Calcineurin-like_PHP"/>
</dbReference>
<dbReference type="PANTHER" id="PTHR11668:SF496">
    <property type="entry name" value="SERINE_THREONINE-PROTEIN PHOSPHATASE"/>
    <property type="match status" value="1"/>
</dbReference>
<dbReference type="GO" id="GO:0005634">
    <property type="term" value="C:nucleus"/>
    <property type="evidence" value="ECO:0007669"/>
    <property type="project" value="TreeGrafter"/>
</dbReference>
<feature type="region of interest" description="Disordered" evidence="4">
    <location>
        <begin position="1"/>
        <end position="44"/>
    </location>
</feature>
<dbReference type="Gene3D" id="3.60.21.10">
    <property type="match status" value="1"/>
</dbReference>
<dbReference type="GO" id="GO:0004722">
    <property type="term" value="F:protein serine/threonine phosphatase activity"/>
    <property type="evidence" value="ECO:0007669"/>
    <property type="project" value="UniProtKB-EC"/>
</dbReference>
<evidence type="ECO:0000256" key="2">
    <source>
        <dbReference type="ARBA" id="ARBA00022837"/>
    </source>
</evidence>
<evidence type="ECO:0000256" key="3">
    <source>
        <dbReference type="RuleBase" id="RU004273"/>
    </source>
</evidence>
<dbReference type="PANTHER" id="PTHR11668">
    <property type="entry name" value="SERINE/THREONINE PROTEIN PHOSPHATASE"/>
    <property type="match status" value="1"/>
</dbReference>
<dbReference type="SMART" id="SM00156">
    <property type="entry name" value="PP2Ac"/>
    <property type="match status" value="1"/>
</dbReference>
<comment type="caution">
    <text evidence="6">The sequence shown here is derived from an EMBL/GenBank/DDBJ whole genome shotgun (WGS) entry which is preliminary data.</text>
</comment>
<evidence type="ECO:0000259" key="5">
    <source>
        <dbReference type="PROSITE" id="PS50222"/>
    </source>
</evidence>
<dbReference type="InterPro" id="IPR002048">
    <property type="entry name" value="EF_hand_dom"/>
</dbReference>
<accession>A0A1D1VY25</accession>
<sequence>MDLVGEASAKDLPLPAVDALNEASSEAETAEEEKEEVASPALAADKTVARSLGSGKKRRLGISVETDQFLSPSKDADNASTANDVDFADTVFPDLRFASVNGCGIDPLSSKNRNIPSRVVVLFARRRAAASCLLTRHERGWWMPFLAPKPDESNLDAAIRLLKMVTDEDGKDLELRRIRTLHLPEGRSSSVYIYGCVLDGQQKSKLERWLDAKQLAALLSKFQLLSKEPAELLRESPNSKSSPEVAFQEVFIPKVSPPTDAEVALGANYAVNSGLNSTHIGSLVQAAGFDDRDQAEIYKLFHTACFPCDTMNVNTFKRVIESNLKLGTYDSHEDLFRAFGEFSRDQDNYLTFDAFLAGLCALNPSTPHGGIPAELRCRFMFKYYDSDNDKVLNSLEFKRLLRDLRSSRGLPADESAVESEAQSSMAVFDIQGDAAGAIPLDNFLNAVGHLRFRGTSSLLRVQSTIKLKKGDEDSGHANGTARKRPVTGHRHLNSAISVSSTDLNSNSNRIVSRNGKGEEAYELAIHSVKVRRTGILTDIQTLWEMDGSSTASVNASEQQFRLNLSRMNSMISFNMRNSGNEMLSGLRYFEKEITQDDVSQDKGFKSIKAAFDWGATSLDKFAECLLEVCKVLKPIVQKEPRLLKLKSPVYVLGDVHGNYSDLMSFEKVLWRMGPVLTPASFLFLGDYVDRGAFGVEVVSYLFAQKFLAPDRMLLLRGNHELRNVQKNFTFYEECKRKFGEATGERVWAAVNDIFDYLPIAAVIDEEIFCVHGGVPHYKLLNGSVEAINKIPKPLRSEADSPLAWELMWNDPVGTERITPELDRLLQADHGFTPNNRRGTGHFFSSVALDLFLKANGLSYVIRAHEMKQAGFQIQQDGRLLTVFSSSGYCNNTNEAACILVDRRKLRTIRLDTS</sequence>
<evidence type="ECO:0000313" key="7">
    <source>
        <dbReference type="Proteomes" id="UP000186922"/>
    </source>
</evidence>
<comment type="catalytic activity">
    <reaction evidence="3">
        <text>O-phospho-L-threonyl-[protein] + H2O = L-threonyl-[protein] + phosphate</text>
        <dbReference type="Rhea" id="RHEA:47004"/>
        <dbReference type="Rhea" id="RHEA-COMP:11060"/>
        <dbReference type="Rhea" id="RHEA-COMP:11605"/>
        <dbReference type="ChEBI" id="CHEBI:15377"/>
        <dbReference type="ChEBI" id="CHEBI:30013"/>
        <dbReference type="ChEBI" id="CHEBI:43474"/>
        <dbReference type="ChEBI" id="CHEBI:61977"/>
        <dbReference type="EC" id="3.1.3.16"/>
    </reaction>
</comment>
<dbReference type="InterPro" id="IPR050341">
    <property type="entry name" value="PP1_catalytic_subunit"/>
</dbReference>
<name>A0A1D1VY25_RAMVA</name>
<keyword evidence="3" id="KW-0378">Hydrolase</keyword>
<feature type="domain" description="EF-hand" evidence="5">
    <location>
        <begin position="330"/>
        <end position="365"/>
    </location>
</feature>
<dbReference type="PRINTS" id="PR00114">
    <property type="entry name" value="STPHPHTASE"/>
</dbReference>
<dbReference type="InterPro" id="IPR018247">
    <property type="entry name" value="EF_Hand_1_Ca_BS"/>
</dbReference>
<evidence type="ECO:0000256" key="1">
    <source>
        <dbReference type="ARBA" id="ARBA00008294"/>
    </source>
</evidence>
<comment type="similarity">
    <text evidence="1 3">Belongs to the PPP phosphatase family.</text>
</comment>
<feature type="domain" description="EF-hand" evidence="5">
    <location>
        <begin position="372"/>
        <end position="407"/>
    </location>
</feature>
<dbReference type="SUPFAM" id="SSF56300">
    <property type="entry name" value="Metallo-dependent phosphatases"/>
    <property type="match status" value="1"/>
</dbReference>
<dbReference type="GO" id="GO:0005509">
    <property type="term" value="F:calcium ion binding"/>
    <property type="evidence" value="ECO:0007669"/>
    <property type="project" value="InterPro"/>
</dbReference>
<protein>
    <recommendedName>
        <fullName evidence="3">Serine/threonine-protein phosphatase</fullName>
        <ecNumber evidence="3">3.1.3.16</ecNumber>
    </recommendedName>
</protein>
<organism evidence="6 7">
    <name type="scientific">Ramazzottius varieornatus</name>
    <name type="common">Water bear</name>
    <name type="synonym">Tardigrade</name>
    <dbReference type="NCBI Taxonomy" id="947166"/>
    <lineage>
        <taxon>Eukaryota</taxon>
        <taxon>Metazoa</taxon>
        <taxon>Ecdysozoa</taxon>
        <taxon>Tardigrada</taxon>
        <taxon>Eutardigrada</taxon>
        <taxon>Parachela</taxon>
        <taxon>Hypsibioidea</taxon>
        <taxon>Ramazzottiidae</taxon>
        <taxon>Ramazzottius</taxon>
    </lineage>
</organism>
<dbReference type="PROSITE" id="PS00125">
    <property type="entry name" value="SER_THR_PHOSPHATASE"/>
    <property type="match status" value="1"/>
</dbReference>
<dbReference type="InterPro" id="IPR029052">
    <property type="entry name" value="Metallo-depent_PP-like"/>
</dbReference>